<organism evidence="1 2">
    <name type="scientific">Halomonas halmophila</name>
    <dbReference type="NCBI Taxonomy" id="252"/>
    <lineage>
        <taxon>Bacteria</taxon>
        <taxon>Pseudomonadati</taxon>
        <taxon>Pseudomonadota</taxon>
        <taxon>Gammaproteobacteria</taxon>
        <taxon>Oceanospirillales</taxon>
        <taxon>Halomonadaceae</taxon>
        <taxon>Halomonas</taxon>
    </lineage>
</organism>
<comment type="caution">
    <text evidence="1">The sequence shown here is derived from an EMBL/GenBank/DDBJ whole genome shotgun (WGS) entry which is preliminary data.</text>
</comment>
<gene>
    <name evidence="1" type="ORF">HHA01_22470</name>
</gene>
<reference evidence="1 2" key="1">
    <citation type="submission" date="2019-06" db="EMBL/GenBank/DDBJ databases">
        <title>Whole genome shotgun sequence of Halomonas halmophila NBRC 15537.</title>
        <authorList>
            <person name="Hosoyama A."/>
            <person name="Uohara A."/>
            <person name="Ohji S."/>
            <person name="Ichikawa N."/>
        </authorList>
    </citation>
    <scope>NUCLEOTIDE SEQUENCE [LARGE SCALE GENOMIC DNA]</scope>
    <source>
        <strain evidence="1 2">NBRC 15537</strain>
    </source>
</reference>
<accession>A0A4Y4F6L9</accession>
<dbReference type="Proteomes" id="UP000319812">
    <property type="component" value="Unassembled WGS sequence"/>
</dbReference>
<proteinExistence type="predicted"/>
<name>A0A4Y4F6L9_9GAMM</name>
<keyword evidence="2" id="KW-1185">Reference proteome</keyword>
<evidence type="ECO:0000313" key="1">
    <source>
        <dbReference type="EMBL" id="GED23270.1"/>
    </source>
</evidence>
<sequence>MAIAEVADAVETSPKAIALFALASVLLPKAIASNAEALTPRPIAMLLSDEAVASLPMAIEANPVADTGAASVVPMPIDRLPVAWVPIPKAVADNCVPAPPAPATAPNPTATPP</sequence>
<evidence type="ECO:0000313" key="2">
    <source>
        <dbReference type="Proteomes" id="UP000319812"/>
    </source>
</evidence>
<dbReference type="AlphaFoldDB" id="A0A4Y4F6L9"/>
<protein>
    <submittedName>
        <fullName evidence="1">Uncharacterized protein</fullName>
    </submittedName>
</protein>
<dbReference type="EMBL" id="BJOC01000031">
    <property type="protein sequence ID" value="GED23270.1"/>
    <property type="molecule type" value="Genomic_DNA"/>
</dbReference>